<name>A0A523UPN0_UNCT6</name>
<dbReference type="Pfam" id="PF14691">
    <property type="entry name" value="Fer4_20"/>
    <property type="match status" value="1"/>
</dbReference>
<dbReference type="Proteomes" id="UP000315525">
    <property type="component" value="Unassembled WGS sequence"/>
</dbReference>
<dbReference type="GO" id="GO:0051536">
    <property type="term" value="F:iron-sulfur cluster binding"/>
    <property type="evidence" value="ECO:0007669"/>
    <property type="project" value="UniProtKB-KW"/>
</dbReference>
<reference evidence="5 6" key="1">
    <citation type="submission" date="2019-03" db="EMBL/GenBank/DDBJ databases">
        <title>Metabolic potential of uncultured bacteria and archaea associated with petroleum seepage in deep-sea sediments.</title>
        <authorList>
            <person name="Dong X."/>
            <person name="Hubert C."/>
        </authorList>
    </citation>
    <scope>NUCLEOTIDE SEQUENCE [LARGE SCALE GENOMIC DNA]</scope>
    <source>
        <strain evidence="5">E44_bin18</strain>
    </source>
</reference>
<gene>
    <name evidence="5" type="ORF">E3J62_10280</name>
</gene>
<organism evidence="5 6">
    <name type="scientific">candidate division TA06 bacterium</name>
    <dbReference type="NCBI Taxonomy" id="2250710"/>
    <lineage>
        <taxon>Bacteria</taxon>
        <taxon>Bacteria division TA06</taxon>
    </lineage>
</organism>
<dbReference type="PANTHER" id="PTHR42783:SF3">
    <property type="entry name" value="GLUTAMATE SYNTHASE [NADPH] SMALL CHAIN-RELATED"/>
    <property type="match status" value="1"/>
</dbReference>
<accession>A0A523UPN0</accession>
<dbReference type="Pfam" id="PF07992">
    <property type="entry name" value="Pyr_redox_2"/>
    <property type="match status" value="1"/>
</dbReference>
<dbReference type="InterPro" id="IPR009051">
    <property type="entry name" value="Helical_ferredxn"/>
</dbReference>
<dbReference type="SUPFAM" id="SSF54862">
    <property type="entry name" value="4Fe-4S ferredoxins"/>
    <property type="match status" value="1"/>
</dbReference>
<evidence type="ECO:0000256" key="2">
    <source>
        <dbReference type="ARBA" id="ARBA00023004"/>
    </source>
</evidence>
<dbReference type="EMBL" id="SOJN01000123">
    <property type="protein sequence ID" value="TET44490.1"/>
    <property type="molecule type" value="Genomic_DNA"/>
</dbReference>
<dbReference type="PANTHER" id="PTHR42783">
    <property type="entry name" value="GLUTAMATE SYNTHASE [NADPH] SMALL CHAIN"/>
    <property type="match status" value="1"/>
</dbReference>
<keyword evidence="1" id="KW-0479">Metal-binding</keyword>
<evidence type="ECO:0000256" key="1">
    <source>
        <dbReference type="ARBA" id="ARBA00022723"/>
    </source>
</evidence>
<dbReference type="InterPro" id="IPR017896">
    <property type="entry name" value="4Fe4S_Fe-S-bd"/>
</dbReference>
<evidence type="ECO:0000259" key="4">
    <source>
        <dbReference type="PROSITE" id="PS51379"/>
    </source>
</evidence>
<protein>
    <submittedName>
        <fullName evidence="5">4Fe-4S dicluster domain-containing protein</fullName>
    </submittedName>
</protein>
<dbReference type="Gene3D" id="3.30.70.20">
    <property type="match status" value="1"/>
</dbReference>
<keyword evidence="2" id="KW-0408">Iron</keyword>
<dbReference type="AlphaFoldDB" id="A0A523UPN0"/>
<dbReference type="InterPro" id="IPR023753">
    <property type="entry name" value="FAD/NAD-binding_dom"/>
</dbReference>
<dbReference type="InterPro" id="IPR036188">
    <property type="entry name" value="FAD/NAD-bd_sf"/>
</dbReference>
<dbReference type="GO" id="GO:0016491">
    <property type="term" value="F:oxidoreductase activity"/>
    <property type="evidence" value="ECO:0007669"/>
    <property type="project" value="InterPro"/>
</dbReference>
<evidence type="ECO:0000313" key="6">
    <source>
        <dbReference type="Proteomes" id="UP000315525"/>
    </source>
</evidence>
<proteinExistence type="predicted"/>
<dbReference type="InterPro" id="IPR028261">
    <property type="entry name" value="DPD_II"/>
</dbReference>
<evidence type="ECO:0000256" key="3">
    <source>
        <dbReference type="ARBA" id="ARBA00023014"/>
    </source>
</evidence>
<evidence type="ECO:0000313" key="5">
    <source>
        <dbReference type="EMBL" id="TET44490.1"/>
    </source>
</evidence>
<dbReference type="PROSITE" id="PS00198">
    <property type="entry name" value="4FE4S_FER_1"/>
    <property type="match status" value="1"/>
</dbReference>
<dbReference type="PROSITE" id="PS51379">
    <property type="entry name" value="4FE4S_FER_2"/>
    <property type="match status" value="2"/>
</dbReference>
<dbReference type="GO" id="GO:0046872">
    <property type="term" value="F:metal ion binding"/>
    <property type="evidence" value="ECO:0007669"/>
    <property type="project" value="UniProtKB-KW"/>
</dbReference>
<feature type="domain" description="4Fe-4S ferredoxin-type" evidence="4">
    <location>
        <begin position="603"/>
        <end position="632"/>
    </location>
</feature>
<keyword evidence="3" id="KW-0411">Iron-sulfur</keyword>
<feature type="domain" description="4Fe-4S ferredoxin-type" evidence="4">
    <location>
        <begin position="567"/>
        <end position="599"/>
    </location>
</feature>
<dbReference type="Pfam" id="PF12838">
    <property type="entry name" value="Fer4_7"/>
    <property type="match status" value="1"/>
</dbReference>
<dbReference type="InterPro" id="IPR017900">
    <property type="entry name" value="4Fe4S_Fe_S_CS"/>
</dbReference>
<dbReference type="SUPFAM" id="SSF46548">
    <property type="entry name" value="alpha-helical ferredoxin"/>
    <property type="match status" value="2"/>
</dbReference>
<comment type="caution">
    <text evidence="5">The sequence shown here is derived from an EMBL/GenBank/DDBJ whole genome shotgun (WGS) entry which is preliminary data.</text>
</comment>
<dbReference type="Gene3D" id="1.10.1060.10">
    <property type="entry name" value="Alpha-helical ferredoxin"/>
    <property type="match status" value="1"/>
</dbReference>
<dbReference type="SUPFAM" id="SSF51971">
    <property type="entry name" value="Nucleotide-binding domain"/>
    <property type="match status" value="1"/>
</dbReference>
<sequence>MTRKASPLKSLLSSEDAALAFPEIDAEYRIEKTKIPICRVNCPAGVNIKSYVGLIAERKFDKALEVVRATNPLPGICGRVCTHPCENECKRNDVDDPVAICALKRFVADYELSHKSRTRPKPIEQTKKEKIAIVGSGPAGLTAANDLARMGYGVTIFEALPVTGGMLSVCIPSFRLPRDVVQTEIDSIAALGVKIKTNSRIDDVEGLLKRGYKAVFVAVGAYQGLKLGVPGEDELEGIVDCIKFLMDFNLGKKKKKPGKKAIIIGGGNSALDSARTALRLGCDEVHIVYRRSRKEMPANPHEIEDAEKEGVKISYLAAPVKIVGKNGKATGMECIKMKLGEPDASGRRRPIPIEGSEFTIDADFIVPAISQRPDLSFLSKKHNFEITKWNTFSVDDEILQTSVPGIFAGGDAVTGPKTIIDAIGAGHRAAASMDRYLRGEKLKPACSYPEDEELELIVDGHAHQEIRRAEVLALPAAKRLNFNEVESAYDEETAVNEAKRCLRCGPCVECEECIASCWKKLMAVEEAGRGEDVLIQIPWAPERFPPGLGPWKANIVLGSKSKKEVLAEPIISEVVSRKCRGCGKCKDVCEYKAVKLEESNGGLTAKIDPLLCHGCGTCTAVCPSSAIEPLHFADARLTGLMST</sequence>
<dbReference type="Gene3D" id="3.50.50.60">
    <property type="entry name" value="FAD/NAD(P)-binding domain"/>
    <property type="match status" value="2"/>
</dbReference>
<dbReference type="PRINTS" id="PR00419">
    <property type="entry name" value="ADXRDTASE"/>
</dbReference>